<dbReference type="PANTHER" id="PTHR44329:SF298">
    <property type="entry name" value="MIXED LINEAGE KINASE DOMAIN-LIKE PROTEIN"/>
    <property type="match status" value="1"/>
</dbReference>
<dbReference type="Gene3D" id="1.25.40.20">
    <property type="entry name" value="Ankyrin repeat-containing domain"/>
    <property type="match status" value="1"/>
</dbReference>
<reference evidence="7" key="1">
    <citation type="submission" date="2023-10" db="EMBL/GenBank/DDBJ databases">
        <authorList>
            <person name="Chen Y."/>
            <person name="Shah S."/>
            <person name="Dougan E. K."/>
            <person name="Thang M."/>
            <person name="Chan C."/>
        </authorList>
    </citation>
    <scope>NUCLEOTIDE SEQUENCE [LARGE SCALE GENOMIC DNA]</scope>
</reference>
<accession>A0ABN9S4P8</accession>
<dbReference type="InterPro" id="IPR001245">
    <property type="entry name" value="Ser-Thr/Tyr_kinase_cat_dom"/>
</dbReference>
<evidence type="ECO:0000313" key="7">
    <source>
        <dbReference type="EMBL" id="CAK0826745.1"/>
    </source>
</evidence>
<proteinExistence type="inferred from homology"/>
<dbReference type="InterPro" id="IPR036770">
    <property type="entry name" value="Ankyrin_rpt-contain_sf"/>
</dbReference>
<dbReference type="SUPFAM" id="SSF48403">
    <property type="entry name" value="Ankyrin repeat"/>
    <property type="match status" value="1"/>
</dbReference>
<dbReference type="EMBL" id="CAUYUJ010009424">
    <property type="protein sequence ID" value="CAK0826745.1"/>
    <property type="molecule type" value="Genomic_DNA"/>
</dbReference>
<evidence type="ECO:0000256" key="2">
    <source>
        <dbReference type="ARBA" id="ARBA00022741"/>
    </source>
</evidence>
<protein>
    <recommendedName>
        <fullName evidence="6">Protein kinase domain-containing protein</fullName>
    </recommendedName>
</protein>
<name>A0ABN9S4P8_9DINO</name>
<feature type="domain" description="Protein kinase" evidence="6">
    <location>
        <begin position="626"/>
        <end position="887"/>
    </location>
</feature>
<keyword evidence="8" id="KW-1185">Reference proteome</keyword>
<gene>
    <name evidence="7" type="ORF">PCOR1329_LOCUS26463</name>
</gene>
<comment type="caution">
    <text evidence="7">The sequence shown here is derived from an EMBL/GenBank/DDBJ whole genome shotgun (WGS) entry which is preliminary data.</text>
</comment>
<dbReference type="InterPro" id="IPR051681">
    <property type="entry name" value="Ser/Thr_Kinases-Pseudokinases"/>
</dbReference>
<dbReference type="InterPro" id="IPR011009">
    <property type="entry name" value="Kinase-like_dom_sf"/>
</dbReference>
<dbReference type="PROSITE" id="PS50297">
    <property type="entry name" value="ANK_REP_REGION"/>
    <property type="match status" value="1"/>
</dbReference>
<dbReference type="SUPFAM" id="SSF56112">
    <property type="entry name" value="Protein kinase-like (PK-like)"/>
    <property type="match status" value="1"/>
</dbReference>
<comment type="similarity">
    <text evidence="1">Belongs to the protein kinase superfamily. TKL Ser/Thr protein kinase family.</text>
</comment>
<organism evidence="7 8">
    <name type="scientific">Prorocentrum cordatum</name>
    <dbReference type="NCBI Taxonomy" id="2364126"/>
    <lineage>
        <taxon>Eukaryota</taxon>
        <taxon>Sar</taxon>
        <taxon>Alveolata</taxon>
        <taxon>Dinophyceae</taxon>
        <taxon>Prorocentrales</taxon>
        <taxon>Prorocentraceae</taxon>
        <taxon>Prorocentrum</taxon>
    </lineage>
</organism>
<evidence type="ECO:0000256" key="3">
    <source>
        <dbReference type="ARBA" id="ARBA00022840"/>
    </source>
</evidence>
<feature type="repeat" description="ANK" evidence="4">
    <location>
        <begin position="574"/>
        <end position="607"/>
    </location>
</feature>
<evidence type="ECO:0000256" key="5">
    <source>
        <dbReference type="SAM" id="MobiDB-lite"/>
    </source>
</evidence>
<feature type="region of interest" description="Disordered" evidence="5">
    <location>
        <begin position="328"/>
        <end position="348"/>
    </location>
</feature>
<dbReference type="InterPro" id="IPR036464">
    <property type="entry name" value="Rubisco_LSMT_subst-bd_sf"/>
</dbReference>
<dbReference type="Proteomes" id="UP001189429">
    <property type="component" value="Unassembled WGS sequence"/>
</dbReference>
<evidence type="ECO:0000259" key="6">
    <source>
        <dbReference type="PROSITE" id="PS50011"/>
    </source>
</evidence>
<keyword evidence="3" id="KW-0067">ATP-binding</keyword>
<evidence type="ECO:0000256" key="4">
    <source>
        <dbReference type="PROSITE-ProRule" id="PRU00023"/>
    </source>
</evidence>
<dbReference type="Gene3D" id="1.10.510.10">
    <property type="entry name" value="Transferase(Phosphotransferase) domain 1"/>
    <property type="match status" value="1"/>
</dbReference>
<dbReference type="PROSITE" id="PS50011">
    <property type="entry name" value="PROTEIN_KINASE_DOM"/>
    <property type="match status" value="1"/>
</dbReference>
<dbReference type="PROSITE" id="PS00108">
    <property type="entry name" value="PROTEIN_KINASE_ST"/>
    <property type="match status" value="1"/>
</dbReference>
<dbReference type="Pfam" id="PF07714">
    <property type="entry name" value="PK_Tyr_Ser-Thr"/>
    <property type="match status" value="1"/>
</dbReference>
<keyword evidence="2" id="KW-0547">Nucleotide-binding</keyword>
<dbReference type="Gene3D" id="3.90.1420.10">
    <property type="entry name" value="Rubisco LSMT, substrate-binding domain"/>
    <property type="match status" value="1"/>
</dbReference>
<dbReference type="InterPro" id="IPR008271">
    <property type="entry name" value="Ser/Thr_kinase_AS"/>
</dbReference>
<dbReference type="PANTHER" id="PTHR44329">
    <property type="entry name" value="SERINE/THREONINE-PROTEIN KINASE TNNI3K-RELATED"/>
    <property type="match status" value="1"/>
</dbReference>
<evidence type="ECO:0000313" key="8">
    <source>
        <dbReference type="Proteomes" id="UP001189429"/>
    </source>
</evidence>
<feature type="region of interest" description="Disordered" evidence="5">
    <location>
        <begin position="178"/>
        <end position="214"/>
    </location>
</feature>
<dbReference type="SMART" id="SM00220">
    <property type="entry name" value="S_TKc"/>
    <property type="match status" value="1"/>
</dbReference>
<evidence type="ECO:0000256" key="1">
    <source>
        <dbReference type="ARBA" id="ARBA00005843"/>
    </source>
</evidence>
<dbReference type="PROSITE" id="PS50088">
    <property type="entry name" value="ANK_REPEAT"/>
    <property type="match status" value="1"/>
</dbReference>
<dbReference type="InterPro" id="IPR000719">
    <property type="entry name" value="Prot_kinase_dom"/>
</dbReference>
<sequence>MVTPGPGRIQGLTCLSAAHVLVNAADLPRASGGGRARRRAALRDAGLDPLRFRLGFCEQDELPQLLAFARFWHAEGDEAAMREACGLRGPLFRRGAADEEEGRWQLREPCALLPPERERAALDWAGAAVERQRGRLAGGAPEEDERLLAQTAGAGTLGPAGRDAVRVRLDEKRVLSDALARLRPTARPPGPPAAAERGARGGGPAPARRAGKGRARPAALCEAVRVRNWRGVYARFGHKANLRRAFQESRAICAASSDEGGDAELGQRRKLALPVGAAALVLALVAAAAVYSTSEDGSGLGQRQRVGSLKTVGADAQAIALQELDGADEWNTSGDGTGGMVGTDDQPDSKCGNSVCYRGATCCPNTSGGLCGSPGSVCCGSSICSPGSTCCGKNVCAAPGSTCCGDTGVCSPGSTCCPSGINGSSMCCSDGFQCCPPESGLSGCCPIAASLNNVTSCGAMKCAGGSICCKDRLCGTLATLKDPSAGSSMWPRRASQEGAAGTLKVTKVAERVGNDEAFAQLAAAARMCDAPSRGDLEDVKAMLELGLDIDAADTGGRTALHYAGFGPADVVDSDGIAPLEFATIRGSPEETISLLMKAGADMRQISRSRLAEHLSSDGCLISKEEVEIGEVLSETLKSCVYRAVWRGTDVVAKSVLESAHGEDSDRLTQDIHNPDLMMFLGAVVSDTPIMLITENMEGGDLESYYMGMRKEHQTPNWHAAIGQQIKRCSAVARGLCFLHSCKTPIIHRDLKPLNLLLSKLLEITINDFGISKMIAPVGCKVKRAHTMGVGSHHYMAPEVVRSGQYDLKADIYSFALIMYFISSGRDPFWERNKNPTLILEEYGKNKQPRPQVADAHPFLGPVMRDAWAEEPGDRPDARELIQRLAAVPRDQGCGCGTM</sequence>
<dbReference type="InterPro" id="IPR002110">
    <property type="entry name" value="Ankyrin_rpt"/>
</dbReference>
<keyword evidence="4" id="KW-0040">ANK repeat</keyword>